<dbReference type="AlphaFoldDB" id="A0A8J4VUT2"/>
<sequence>MAYLKSNAFLLLGLLFAVVALISSESSAREQVPSQTYESDSMEEANINAELLKERNRERSIHRKCSNRGHRGPGAVHDVETHEVVGTKTKDVMF</sequence>
<proteinExistence type="predicted"/>
<evidence type="ECO:0000313" key="2">
    <source>
        <dbReference type="EMBL" id="KAF3961844.1"/>
    </source>
</evidence>
<feature type="signal peptide" evidence="1">
    <location>
        <begin position="1"/>
        <end position="28"/>
    </location>
</feature>
<gene>
    <name evidence="2" type="ORF">CMV_013571</name>
</gene>
<protein>
    <submittedName>
        <fullName evidence="2">Uncharacterized protein</fullName>
    </submittedName>
</protein>
<reference evidence="2" key="1">
    <citation type="submission" date="2020-03" db="EMBL/GenBank/DDBJ databases">
        <title>Castanea mollissima Vanexum genome sequencing.</title>
        <authorList>
            <person name="Staton M."/>
        </authorList>
    </citation>
    <scope>NUCLEOTIDE SEQUENCE</scope>
    <source>
        <tissue evidence="2">Leaf</tissue>
    </source>
</reference>
<name>A0A8J4VUT2_9ROSI</name>
<accession>A0A8J4VUT2</accession>
<feature type="chain" id="PRO_5035281634" evidence="1">
    <location>
        <begin position="29"/>
        <end position="94"/>
    </location>
</feature>
<keyword evidence="1" id="KW-0732">Signal</keyword>
<organism evidence="2 3">
    <name type="scientific">Castanea mollissima</name>
    <name type="common">Chinese chestnut</name>
    <dbReference type="NCBI Taxonomy" id="60419"/>
    <lineage>
        <taxon>Eukaryota</taxon>
        <taxon>Viridiplantae</taxon>
        <taxon>Streptophyta</taxon>
        <taxon>Embryophyta</taxon>
        <taxon>Tracheophyta</taxon>
        <taxon>Spermatophyta</taxon>
        <taxon>Magnoliopsida</taxon>
        <taxon>eudicotyledons</taxon>
        <taxon>Gunneridae</taxon>
        <taxon>Pentapetalae</taxon>
        <taxon>rosids</taxon>
        <taxon>fabids</taxon>
        <taxon>Fagales</taxon>
        <taxon>Fagaceae</taxon>
        <taxon>Castanea</taxon>
    </lineage>
</organism>
<dbReference type="Proteomes" id="UP000737018">
    <property type="component" value="Unassembled WGS sequence"/>
</dbReference>
<keyword evidence="3" id="KW-1185">Reference proteome</keyword>
<evidence type="ECO:0000256" key="1">
    <source>
        <dbReference type="SAM" id="SignalP"/>
    </source>
</evidence>
<comment type="caution">
    <text evidence="2">The sequence shown here is derived from an EMBL/GenBank/DDBJ whole genome shotgun (WGS) entry which is preliminary data.</text>
</comment>
<dbReference type="EMBL" id="JRKL02001823">
    <property type="protein sequence ID" value="KAF3961844.1"/>
    <property type="molecule type" value="Genomic_DNA"/>
</dbReference>
<evidence type="ECO:0000313" key="3">
    <source>
        <dbReference type="Proteomes" id="UP000737018"/>
    </source>
</evidence>